<evidence type="ECO:0000256" key="10">
    <source>
        <dbReference type="ARBA" id="ARBA00030772"/>
    </source>
</evidence>
<evidence type="ECO:0000256" key="4">
    <source>
        <dbReference type="ARBA" id="ARBA00022448"/>
    </source>
</evidence>
<gene>
    <name evidence="11" type="ORF">COO09_01645</name>
</gene>
<organism evidence="11 12">
    <name type="scientific">Rhizorhabdus dicambivorans</name>
    <dbReference type="NCBI Taxonomy" id="1850238"/>
    <lineage>
        <taxon>Bacteria</taxon>
        <taxon>Pseudomonadati</taxon>
        <taxon>Pseudomonadota</taxon>
        <taxon>Alphaproteobacteria</taxon>
        <taxon>Sphingomonadales</taxon>
        <taxon>Sphingomonadaceae</taxon>
        <taxon>Rhizorhabdus</taxon>
    </lineage>
</organism>
<dbReference type="Proteomes" id="UP000218934">
    <property type="component" value="Unassembled WGS sequence"/>
</dbReference>
<comment type="subcellular location">
    <subcellularLocation>
        <location evidence="1">Cell inner membrane</location>
    </subcellularLocation>
</comment>
<dbReference type="GO" id="GO:0005886">
    <property type="term" value="C:plasma membrane"/>
    <property type="evidence" value="ECO:0007669"/>
    <property type="project" value="UniProtKB-SubCell"/>
</dbReference>
<evidence type="ECO:0000256" key="9">
    <source>
        <dbReference type="ARBA" id="ARBA00023136"/>
    </source>
</evidence>
<name>A0A2A4G3Q5_9SPHN</name>
<dbReference type="EMBL" id="NWUF01000001">
    <property type="protein sequence ID" value="PCE44440.1"/>
    <property type="molecule type" value="Genomic_DNA"/>
</dbReference>
<evidence type="ECO:0000256" key="3">
    <source>
        <dbReference type="ARBA" id="ARBA00021563"/>
    </source>
</evidence>
<evidence type="ECO:0000313" key="12">
    <source>
        <dbReference type="Proteomes" id="UP000218934"/>
    </source>
</evidence>
<dbReference type="KEGG" id="rdi:CMV14_12260"/>
<evidence type="ECO:0000256" key="8">
    <source>
        <dbReference type="ARBA" id="ARBA00022927"/>
    </source>
</evidence>
<reference evidence="11 12" key="1">
    <citation type="submission" date="2017-09" db="EMBL/GenBank/DDBJ databases">
        <title>The Catabolism of 3,6-Dichlorosalicylic acid is Initiated by the Cytochrome P450 Monooxygenase DsmABC in Rhizorhabdus dicambivorans Ndbn-20.</title>
        <authorList>
            <person name="Na L."/>
        </authorList>
    </citation>
    <scope>NUCLEOTIDE SEQUENCE [LARGE SCALE GENOMIC DNA]</scope>
    <source>
        <strain evidence="11 12">Ndbn-20m</strain>
    </source>
</reference>
<evidence type="ECO:0000313" key="11">
    <source>
        <dbReference type="EMBL" id="PCE44440.1"/>
    </source>
</evidence>
<dbReference type="GO" id="GO:0015628">
    <property type="term" value="P:protein secretion by the type II secretion system"/>
    <property type="evidence" value="ECO:0007669"/>
    <property type="project" value="InterPro"/>
</dbReference>
<dbReference type="Pfam" id="PF01203">
    <property type="entry name" value="T2SSN"/>
    <property type="match status" value="1"/>
</dbReference>
<evidence type="ECO:0000256" key="7">
    <source>
        <dbReference type="ARBA" id="ARBA00022692"/>
    </source>
</evidence>
<keyword evidence="9" id="KW-0472">Membrane</keyword>
<proteinExistence type="inferred from homology"/>
<evidence type="ECO:0000256" key="2">
    <source>
        <dbReference type="ARBA" id="ARBA00007208"/>
    </source>
</evidence>
<dbReference type="GO" id="GO:0015627">
    <property type="term" value="C:type II protein secretion system complex"/>
    <property type="evidence" value="ECO:0007669"/>
    <property type="project" value="InterPro"/>
</dbReference>
<keyword evidence="6" id="KW-0997">Cell inner membrane</keyword>
<comment type="similarity">
    <text evidence="2">Belongs to the GSP N family.</text>
</comment>
<comment type="caution">
    <text evidence="11">The sequence shown here is derived from an EMBL/GenBank/DDBJ whole genome shotgun (WGS) entry which is preliminary data.</text>
</comment>
<keyword evidence="12" id="KW-1185">Reference proteome</keyword>
<keyword evidence="5" id="KW-1003">Cell membrane</keyword>
<keyword evidence="4" id="KW-0813">Transport</keyword>
<evidence type="ECO:0000256" key="5">
    <source>
        <dbReference type="ARBA" id="ARBA00022475"/>
    </source>
</evidence>
<dbReference type="AlphaFoldDB" id="A0A2A4G3Q5"/>
<protein>
    <recommendedName>
        <fullName evidence="3">Type II secretion system protein N</fullName>
    </recommendedName>
    <alternativeName>
        <fullName evidence="10">General secretion pathway protein N</fullName>
    </alternativeName>
</protein>
<accession>A0A2A4G3Q5</accession>
<dbReference type="InterPro" id="IPR022792">
    <property type="entry name" value="T2SS_protein-GspN"/>
</dbReference>
<keyword evidence="7" id="KW-0812">Transmembrane</keyword>
<evidence type="ECO:0000256" key="6">
    <source>
        <dbReference type="ARBA" id="ARBA00022519"/>
    </source>
</evidence>
<evidence type="ECO:0000256" key="1">
    <source>
        <dbReference type="ARBA" id="ARBA00004533"/>
    </source>
</evidence>
<dbReference type="OrthoDB" id="7477467at2"/>
<sequence>MKTILLFLIGIAMVICAIPLIPLETAVNVLQLRRAGFEASTIQGNVWEGQMFDAKLATINLGDVMTKMSLDDISKGRVRVNMEGTDEVSRLKGGFSFGLGGIGLEGFSVGMPVMAGPPPIGGVTLIVDGLTARFPGGECADGRGEVRAYLSGALPMVGLPSEMSGPALCRDGHLTFDLASPSGREQETVTILSPNKFKVRMFIKPTNERVEQILQAKGFRRDIDGYVFEEERTIGGGGA</sequence>
<dbReference type="RefSeq" id="WP_066959175.1">
    <property type="nucleotide sequence ID" value="NZ_CP023449.1"/>
</dbReference>
<keyword evidence="8" id="KW-0653">Protein transport</keyword>